<dbReference type="PANTHER" id="PTHR10225">
    <property type="entry name" value="HYALURONAN RECEPTOR"/>
    <property type="match status" value="1"/>
</dbReference>
<dbReference type="EMBL" id="VHII01000008">
    <property type="protein sequence ID" value="KAF1386441.1"/>
    <property type="molecule type" value="Genomic_DNA"/>
</dbReference>
<evidence type="ECO:0000256" key="6">
    <source>
        <dbReference type="ARBA" id="ARBA00023157"/>
    </source>
</evidence>
<keyword evidence="3 12" id="KW-0732">Signal</keyword>
<keyword evidence="4 11" id="KW-1133">Transmembrane helix</keyword>
<evidence type="ECO:0000256" key="7">
    <source>
        <dbReference type="ARBA" id="ARBA00023170"/>
    </source>
</evidence>
<dbReference type="PROSITE" id="PS01241">
    <property type="entry name" value="LINK_1"/>
    <property type="match status" value="1"/>
</dbReference>
<dbReference type="InterPro" id="IPR000538">
    <property type="entry name" value="Link_dom"/>
</dbReference>
<dbReference type="InterPro" id="IPR016187">
    <property type="entry name" value="CTDL_fold"/>
</dbReference>
<dbReference type="PROSITE" id="PS50963">
    <property type="entry name" value="LINK_2"/>
    <property type="match status" value="1"/>
</dbReference>
<evidence type="ECO:0000256" key="1">
    <source>
        <dbReference type="ARBA" id="ARBA00004167"/>
    </source>
</evidence>
<feature type="transmembrane region" description="Helical" evidence="11">
    <location>
        <begin position="270"/>
        <end position="290"/>
    </location>
</feature>
<evidence type="ECO:0000313" key="14">
    <source>
        <dbReference type="EMBL" id="KAF1386441.1"/>
    </source>
</evidence>
<protein>
    <recommendedName>
        <fullName evidence="13">Link domain-containing protein</fullName>
    </recommendedName>
</protein>
<comment type="subcellular location">
    <subcellularLocation>
        <location evidence="1">Membrane</location>
        <topology evidence="1">Single-pass membrane protein</topology>
    </subcellularLocation>
</comment>
<evidence type="ECO:0000259" key="13">
    <source>
        <dbReference type="PROSITE" id="PS50963"/>
    </source>
</evidence>
<evidence type="ECO:0000256" key="10">
    <source>
        <dbReference type="SAM" id="MobiDB-lite"/>
    </source>
</evidence>
<evidence type="ECO:0000313" key="15">
    <source>
        <dbReference type="Proteomes" id="UP000465112"/>
    </source>
</evidence>
<dbReference type="OrthoDB" id="8952307at2759"/>
<dbReference type="Pfam" id="PF00193">
    <property type="entry name" value="Xlink"/>
    <property type="match status" value="1"/>
</dbReference>
<evidence type="ECO:0000256" key="4">
    <source>
        <dbReference type="ARBA" id="ARBA00022989"/>
    </source>
</evidence>
<dbReference type="InterPro" id="IPR016186">
    <property type="entry name" value="C-type_lectin-like/link_sf"/>
</dbReference>
<dbReference type="GO" id="GO:0005540">
    <property type="term" value="F:hyaluronic acid binding"/>
    <property type="evidence" value="ECO:0007669"/>
    <property type="project" value="InterPro"/>
</dbReference>
<name>A0A6A5EBH3_PERFL</name>
<evidence type="ECO:0000256" key="8">
    <source>
        <dbReference type="ARBA" id="ARBA00023180"/>
    </source>
</evidence>
<keyword evidence="8" id="KW-0325">Glycoprotein</keyword>
<evidence type="ECO:0000256" key="5">
    <source>
        <dbReference type="ARBA" id="ARBA00023136"/>
    </source>
</evidence>
<comment type="caution">
    <text evidence="9">Lacks conserved residue(s) required for the propagation of feature annotation.</text>
</comment>
<feature type="signal peptide" evidence="12">
    <location>
        <begin position="1"/>
        <end position="21"/>
    </location>
</feature>
<evidence type="ECO:0000256" key="11">
    <source>
        <dbReference type="SAM" id="Phobius"/>
    </source>
</evidence>
<keyword evidence="2 11" id="KW-0812">Transmembrane</keyword>
<feature type="chain" id="PRO_5025679878" description="Link domain-containing protein" evidence="12">
    <location>
        <begin position="22"/>
        <end position="353"/>
    </location>
</feature>
<dbReference type="InterPro" id="IPR043210">
    <property type="entry name" value="CD44_antigen-like"/>
</dbReference>
<evidence type="ECO:0000256" key="3">
    <source>
        <dbReference type="ARBA" id="ARBA00022729"/>
    </source>
</evidence>
<feature type="disulfide bond" evidence="9">
    <location>
        <begin position="83"/>
        <end position="104"/>
    </location>
</feature>
<dbReference type="Gene3D" id="3.10.100.10">
    <property type="entry name" value="Mannose-Binding Protein A, subunit A"/>
    <property type="match status" value="1"/>
</dbReference>
<dbReference type="GO" id="GO:0004888">
    <property type="term" value="F:transmembrane signaling receptor activity"/>
    <property type="evidence" value="ECO:0007669"/>
    <property type="project" value="TreeGrafter"/>
</dbReference>
<feature type="region of interest" description="Disordered" evidence="10">
    <location>
        <begin position="138"/>
        <end position="183"/>
    </location>
</feature>
<comment type="caution">
    <text evidence="14">The sequence shown here is derived from an EMBL/GenBank/DDBJ whole genome shotgun (WGS) entry which is preliminary data.</text>
</comment>
<sequence length="353" mass="38692">MARFWFFTPLLILSFAAFLLASNSNLMKVPQSHRAAGVFMLIEEGGEYTFNFSAATAACPFLNVTLATRAQMERAVQRGLETCKFGWIAEQIAVVPRLRSDAKCGKGKTGVVTWSAKADQTFGVFCFNASDLEETLNRSTASPQSSTLPTTLTALTQTPTPATPRLRSTTKGPPSRKPITTKASEQTSFTSAFTLPIKTIHSTRISSTFTTSKPFSIHIPTSLSHLITSKPTVDSFAISTSASSVSVSSESVMPWPTRSAKLSLGDVPTALIILGIIFLLLTAAGVVWYYKLNISTFWSQGQQKDDIETEMWKHTDSEMDLHSLHEGEEEEEESDRKYSSDITLCVHPDIKSL</sequence>
<accession>A0A6A5EBH3</accession>
<feature type="region of interest" description="Disordered" evidence="10">
    <location>
        <begin position="319"/>
        <end position="340"/>
    </location>
</feature>
<dbReference type="GO" id="GO:0007155">
    <property type="term" value="P:cell adhesion"/>
    <property type="evidence" value="ECO:0007669"/>
    <property type="project" value="InterPro"/>
</dbReference>
<evidence type="ECO:0000256" key="2">
    <source>
        <dbReference type="ARBA" id="ARBA00022692"/>
    </source>
</evidence>
<dbReference type="GO" id="GO:0005886">
    <property type="term" value="C:plasma membrane"/>
    <property type="evidence" value="ECO:0007669"/>
    <property type="project" value="TreeGrafter"/>
</dbReference>
<feature type="domain" description="Link" evidence="13">
    <location>
        <begin position="37"/>
        <end position="128"/>
    </location>
</feature>
<keyword evidence="7" id="KW-0675">Receptor</keyword>
<evidence type="ECO:0000256" key="12">
    <source>
        <dbReference type="SAM" id="SignalP"/>
    </source>
</evidence>
<proteinExistence type="predicted"/>
<gene>
    <name evidence="14" type="ORF">PFLUV_G00094870</name>
</gene>
<feature type="compositionally biased region" description="Low complexity" evidence="10">
    <location>
        <begin position="139"/>
        <end position="164"/>
    </location>
</feature>
<keyword evidence="5 11" id="KW-0472">Membrane</keyword>
<evidence type="ECO:0000256" key="9">
    <source>
        <dbReference type="PROSITE-ProRule" id="PRU00323"/>
    </source>
</evidence>
<dbReference type="SUPFAM" id="SSF56436">
    <property type="entry name" value="C-type lectin-like"/>
    <property type="match status" value="1"/>
</dbReference>
<reference evidence="14 15" key="1">
    <citation type="submission" date="2019-06" db="EMBL/GenBank/DDBJ databases">
        <title>A chromosome-scale genome assembly of the European perch, Perca fluviatilis.</title>
        <authorList>
            <person name="Roques C."/>
            <person name="Zahm M."/>
            <person name="Cabau C."/>
            <person name="Klopp C."/>
            <person name="Bouchez O."/>
            <person name="Donnadieu C."/>
            <person name="Kuhl H."/>
            <person name="Gislard M."/>
            <person name="Guendouz S."/>
            <person name="Journot L."/>
            <person name="Haffray P."/>
            <person name="Bestin A."/>
            <person name="Morvezen R."/>
            <person name="Feron R."/>
            <person name="Wen M."/>
            <person name="Jouanno E."/>
            <person name="Herpin A."/>
            <person name="Schartl M."/>
            <person name="Postlethwait J."/>
            <person name="Schaerlinger B."/>
            <person name="Chardard D."/>
            <person name="Lecocq T."/>
            <person name="Poncet C."/>
            <person name="Jaffrelo L."/>
            <person name="Lampietro C."/>
            <person name="Guiguen Y."/>
        </authorList>
    </citation>
    <scope>NUCLEOTIDE SEQUENCE [LARGE SCALE GENOMIC DNA]</scope>
    <source>
        <tissue evidence="14">Blood</tissue>
    </source>
</reference>
<organism evidence="14 15">
    <name type="scientific">Perca fluviatilis</name>
    <name type="common">European perch</name>
    <dbReference type="NCBI Taxonomy" id="8168"/>
    <lineage>
        <taxon>Eukaryota</taxon>
        <taxon>Metazoa</taxon>
        <taxon>Chordata</taxon>
        <taxon>Craniata</taxon>
        <taxon>Vertebrata</taxon>
        <taxon>Euteleostomi</taxon>
        <taxon>Actinopterygii</taxon>
        <taxon>Neopterygii</taxon>
        <taxon>Teleostei</taxon>
        <taxon>Neoteleostei</taxon>
        <taxon>Acanthomorphata</taxon>
        <taxon>Eupercaria</taxon>
        <taxon>Perciformes</taxon>
        <taxon>Percoidei</taxon>
        <taxon>Percidae</taxon>
        <taxon>Percinae</taxon>
        <taxon>Perca</taxon>
    </lineage>
</organism>
<dbReference type="SMART" id="SM00445">
    <property type="entry name" value="LINK"/>
    <property type="match status" value="1"/>
</dbReference>
<dbReference type="Proteomes" id="UP000465112">
    <property type="component" value="Chromosome 8"/>
</dbReference>
<dbReference type="PANTHER" id="PTHR10225:SF2">
    <property type="entry name" value="LYMPHATIC VESSEL ENDOTHELIAL HYALURONIC ACID RECEPTOR 1"/>
    <property type="match status" value="1"/>
</dbReference>
<keyword evidence="6 9" id="KW-1015">Disulfide bond</keyword>
<dbReference type="AlphaFoldDB" id="A0A6A5EBH3"/>
<keyword evidence="15" id="KW-1185">Reference proteome</keyword>